<dbReference type="NCBIfam" id="TIGR04223">
    <property type="entry name" value="quorum_AgrD"/>
    <property type="match status" value="1"/>
</dbReference>
<sequence length="42" mass="4705">MKKNAYRLLGVVIAGVATMFVTTGSYVIFHKPRIPAELRKQV</sequence>
<dbReference type="EMBL" id="JAGGDJ010000008">
    <property type="protein sequence ID" value="MBO7745200.1"/>
    <property type="molecule type" value="Genomic_DNA"/>
</dbReference>
<keyword evidence="1" id="KW-0472">Membrane</keyword>
<keyword evidence="3" id="KW-1185">Reference proteome</keyword>
<keyword evidence="1" id="KW-1133">Transmembrane helix</keyword>
<evidence type="ECO:0000313" key="3">
    <source>
        <dbReference type="Proteomes" id="UP000670947"/>
    </source>
</evidence>
<dbReference type="RefSeq" id="WP_090640732.1">
    <property type="nucleotide sequence ID" value="NZ_JAGGDJ010000008.1"/>
</dbReference>
<comment type="caution">
    <text evidence="2">The sequence shown here is derived from an EMBL/GenBank/DDBJ whole genome shotgun (WGS) entry which is preliminary data.</text>
</comment>
<organism evidence="2 3">
    <name type="scientific">Paenibacillus artemisiicola</name>
    <dbReference type="NCBI Taxonomy" id="1172618"/>
    <lineage>
        <taxon>Bacteria</taxon>
        <taxon>Bacillati</taxon>
        <taxon>Bacillota</taxon>
        <taxon>Bacilli</taxon>
        <taxon>Bacillales</taxon>
        <taxon>Paenibacillaceae</taxon>
        <taxon>Paenibacillus</taxon>
    </lineage>
</organism>
<evidence type="ECO:0000313" key="2">
    <source>
        <dbReference type="EMBL" id="MBO7745200.1"/>
    </source>
</evidence>
<name>A0ABS3WA63_9BACL</name>
<reference evidence="2 3" key="1">
    <citation type="submission" date="2021-03" db="EMBL/GenBank/DDBJ databases">
        <title>Paenibacillus artemisicola MWE-103 whole genome sequence.</title>
        <authorList>
            <person name="Ham Y.J."/>
        </authorList>
    </citation>
    <scope>NUCLEOTIDE SEQUENCE [LARGE SCALE GENOMIC DNA]</scope>
    <source>
        <strain evidence="2 3">MWE-103</strain>
    </source>
</reference>
<feature type="transmembrane region" description="Helical" evidence="1">
    <location>
        <begin position="6"/>
        <end position="29"/>
    </location>
</feature>
<accession>A0ABS3WA63</accession>
<evidence type="ECO:0000256" key="1">
    <source>
        <dbReference type="SAM" id="Phobius"/>
    </source>
</evidence>
<gene>
    <name evidence="2" type="ORF">I8J29_13400</name>
</gene>
<protein>
    <submittedName>
        <fullName evidence="2">Cyclic lactone autoinducer peptide</fullName>
    </submittedName>
</protein>
<dbReference type="Proteomes" id="UP000670947">
    <property type="component" value="Unassembled WGS sequence"/>
</dbReference>
<dbReference type="InterPro" id="IPR009229">
    <property type="entry name" value="AgrD"/>
</dbReference>
<proteinExistence type="predicted"/>
<keyword evidence="1" id="KW-0812">Transmembrane</keyword>